<dbReference type="EMBL" id="MGAQ01000017">
    <property type="protein sequence ID" value="OGK50412.1"/>
    <property type="molecule type" value="Genomic_DNA"/>
</dbReference>
<evidence type="ECO:0000313" key="3">
    <source>
        <dbReference type="Proteomes" id="UP000178558"/>
    </source>
</evidence>
<dbReference type="Proteomes" id="UP000178558">
    <property type="component" value="Unassembled WGS sequence"/>
</dbReference>
<proteinExistence type="predicted"/>
<name>A0A1F7J472_9BACT</name>
<feature type="region of interest" description="Disordered" evidence="1">
    <location>
        <begin position="1"/>
        <end position="48"/>
    </location>
</feature>
<evidence type="ECO:0000313" key="2">
    <source>
        <dbReference type="EMBL" id="OGK50412.1"/>
    </source>
</evidence>
<accession>A0A1F7J472</accession>
<evidence type="ECO:0000256" key="1">
    <source>
        <dbReference type="SAM" id="MobiDB-lite"/>
    </source>
</evidence>
<protein>
    <recommendedName>
        <fullName evidence="4">Rhamnogalacturonan lyase domain-containing protein</fullName>
    </recommendedName>
</protein>
<feature type="non-terminal residue" evidence="2">
    <location>
        <position position="1"/>
    </location>
</feature>
<feature type="compositionally biased region" description="Low complexity" evidence="1">
    <location>
        <begin position="1"/>
        <end position="18"/>
    </location>
</feature>
<sequence>TRSSSTAKPTPTPSVSVEVQDEDVEATPEPTGEDEKTGEISGVLGFPSEGIPPLSVYAIDTKDGSDFFFIQTAQNQSNFTIEDVEPGTYYVVAYTEDSKLSGGWSKMVPCGLSADCKDHSLIPVEVKEGKSITGIEVRDWYAPEGTFPTKPQ</sequence>
<comment type="caution">
    <text evidence="2">The sequence shown here is derived from an EMBL/GenBank/DDBJ whole genome shotgun (WGS) entry which is preliminary data.</text>
</comment>
<gene>
    <name evidence="2" type="ORF">A3B50_04650</name>
</gene>
<reference evidence="2 3" key="1">
    <citation type="journal article" date="2016" name="Nat. Commun.">
        <title>Thousands of microbial genomes shed light on interconnected biogeochemical processes in an aquifer system.</title>
        <authorList>
            <person name="Anantharaman K."/>
            <person name="Brown C.T."/>
            <person name="Hug L.A."/>
            <person name="Sharon I."/>
            <person name="Castelle C.J."/>
            <person name="Probst A.J."/>
            <person name="Thomas B.C."/>
            <person name="Singh A."/>
            <person name="Wilkins M.J."/>
            <person name="Karaoz U."/>
            <person name="Brodie E.L."/>
            <person name="Williams K.H."/>
            <person name="Hubbard S.S."/>
            <person name="Banfield J.F."/>
        </authorList>
    </citation>
    <scope>NUCLEOTIDE SEQUENCE [LARGE SCALE GENOMIC DNA]</scope>
</reference>
<organism evidence="2 3">
    <name type="scientific">Candidatus Roizmanbacteria bacterium RIFCSPLOWO2_01_FULL_40_42</name>
    <dbReference type="NCBI Taxonomy" id="1802066"/>
    <lineage>
        <taxon>Bacteria</taxon>
        <taxon>Candidatus Roizmaniibacteriota</taxon>
    </lineage>
</organism>
<dbReference type="SUPFAM" id="SSF117074">
    <property type="entry name" value="Hypothetical protein PA1324"/>
    <property type="match status" value="1"/>
</dbReference>
<evidence type="ECO:0008006" key="4">
    <source>
        <dbReference type="Google" id="ProtNLM"/>
    </source>
</evidence>
<dbReference type="AlphaFoldDB" id="A0A1F7J472"/>